<dbReference type="InterPro" id="IPR002035">
    <property type="entry name" value="VWF_A"/>
</dbReference>
<sequence>MEEWIGERWHRFITGAAERGHDGAAVALPDVQQAVGLLYRAAGGSHSLRIVPAADMRIGGPRHWLQRLAGSGTRAALPRLDSETLALPPRIALFEQAELNRDLYLWLAALAACFELSASGSWAGDNLAACQLALQRCPGLRPRWLRLREAHLAQRRAEAVALRTPEARAAEARLQALLLAEPGLARIDGSFDGRFDVEAPLLAPVWLWLQALPAAAAGATGQARSAAAGGGSQAQQEQEQAKRRRARPAKPASQRAPLLLASKAESLRSWSEHVPLDRASEDETDEDEARAAADDMEELTLAREGSASAARIKFDLDLPSASADDLPLGEGESLPEWDWKRQCLLPEHCRVQTLVARPSGPAFSPPAALRQTARRLRRRLETLRSAPQWQRGCNEGEMLDLDAWVRHLAGLHASSSPEPQVWARRQRSERSLATLLLADLSLSTDAYANNEQRVIDVIRDALYVFGEALHGCGDPFAMLGFSSVRRSQVRIHQLKGFEEAWSGPVQSRVGAIKPGYYTRMGAAIRLATRRLQERPERLRLLLLLTDGKPNDLDVYEGRWGIEDTREAVREARRAGLQPFCLSIDEQAQDYLPHLFGHQGWARVARPTELPLRLAGVYSRLTRGV</sequence>
<feature type="compositionally biased region" description="Acidic residues" evidence="1">
    <location>
        <begin position="282"/>
        <end position="296"/>
    </location>
</feature>
<dbReference type="Pfam" id="PF00092">
    <property type="entry name" value="VWA"/>
    <property type="match status" value="1"/>
</dbReference>
<dbReference type="EMBL" id="POSP01000003">
    <property type="protein sequence ID" value="PND37558.1"/>
    <property type="molecule type" value="Genomic_DNA"/>
</dbReference>
<dbReference type="SMART" id="SM00327">
    <property type="entry name" value="VWA"/>
    <property type="match status" value="1"/>
</dbReference>
<dbReference type="Gene3D" id="3.40.50.410">
    <property type="entry name" value="von Willebrand factor, type A domain"/>
    <property type="match status" value="1"/>
</dbReference>
<dbReference type="InterPro" id="IPR051928">
    <property type="entry name" value="NorD/CobT"/>
</dbReference>
<gene>
    <name evidence="3" type="ORF">C1O66_08490</name>
</gene>
<feature type="region of interest" description="Disordered" evidence="1">
    <location>
        <begin position="271"/>
        <end position="296"/>
    </location>
</feature>
<accession>A0A2N8KVR1</accession>
<dbReference type="SUPFAM" id="SSF53300">
    <property type="entry name" value="vWA-like"/>
    <property type="match status" value="1"/>
</dbReference>
<organism evidence="3 4">
    <name type="scientific">Kinneretia aquatilis</name>
    <dbReference type="NCBI Taxonomy" id="2070761"/>
    <lineage>
        <taxon>Bacteria</taxon>
        <taxon>Pseudomonadati</taxon>
        <taxon>Pseudomonadota</taxon>
        <taxon>Betaproteobacteria</taxon>
        <taxon>Burkholderiales</taxon>
        <taxon>Sphaerotilaceae</taxon>
        <taxon>Roseateles</taxon>
    </lineage>
</organism>
<dbReference type="OrthoDB" id="9758211at2"/>
<dbReference type="InterPro" id="IPR036465">
    <property type="entry name" value="vWFA_dom_sf"/>
</dbReference>
<evidence type="ECO:0000313" key="4">
    <source>
        <dbReference type="Proteomes" id="UP000235916"/>
    </source>
</evidence>
<feature type="region of interest" description="Disordered" evidence="1">
    <location>
        <begin position="223"/>
        <end position="258"/>
    </location>
</feature>
<dbReference type="AlphaFoldDB" id="A0A2N8KVR1"/>
<dbReference type="PROSITE" id="PS50234">
    <property type="entry name" value="VWFA"/>
    <property type="match status" value="1"/>
</dbReference>
<evidence type="ECO:0000313" key="3">
    <source>
        <dbReference type="EMBL" id="PND37558.1"/>
    </source>
</evidence>
<feature type="domain" description="VWFA" evidence="2">
    <location>
        <begin position="439"/>
        <end position="620"/>
    </location>
</feature>
<dbReference type="CDD" id="cd01454">
    <property type="entry name" value="vWA_norD_type"/>
    <property type="match status" value="1"/>
</dbReference>
<dbReference type="RefSeq" id="WP_102767476.1">
    <property type="nucleotide sequence ID" value="NZ_POSP01000003.1"/>
</dbReference>
<reference evidence="3 4" key="1">
    <citation type="submission" date="2018-01" db="EMBL/GenBank/DDBJ databases">
        <title>Draft genome sequence of Paucibacter aquatile CR182 isolated from freshwater of the Nakdong River.</title>
        <authorList>
            <person name="Choi A."/>
            <person name="Chung E.J."/>
        </authorList>
    </citation>
    <scope>NUCLEOTIDE SEQUENCE [LARGE SCALE GENOMIC DNA]</scope>
    <source>
        <strain evidence="3 4">CR182</strain>
    </source>
</reference>
<comment type="caution">
    <text evidence="3">The sequence shown here is derived from an EMBL/GenBank/DDBJ whole genome shotgun (WGS) entry which is preliminary data.</text>
</comment>
<dbReference type="PANTHER" id="PTHR41248:SF1">
    <property type="entry name" value="NORD PROTEIN"/>
    <property type="match status" value="1"/>
</dbReference>
<proteinExistence type="predicted"/>
<evidence type="ECO:0000259" key="2">
    <source>
        <dbReference type="PROSITE" id="PS50234"/>
    </source>
</evidence>
<keyword evidence="4" id="KW-1185">Reference proteome</keyword>
<feature type="compositionally biased region" description="Low complexity" evidence="1">
    <location>
        <begin position="223"/>
        <end position="238"/>
    </location>
</feature>
<protein>
    <submittedName>
        <fullName evidence="3">VWA domain-containing protein</fullName>
    </submittedName>
</protein>
<name>A0A2N8KVR1_9BURK</name>
<dbReference type="Proteomes" id="UP000235916">
    <property type="component" value="Unassembled WGS sequence"/>
</dbReference>
<evidence type="ECO:0000256" key="1">
    <source>
        <dbReference type="SAM" id="MobiDB-lite"/>
    </source>
</evidence>
<feature type="compositionally biased region" description="Basic and acidic residues" evidence="1">
    <location>
        <begin position="271"/>
        <end position="281"/>
    </location>
</feature>
<dbReference type="PANTHER" id="PTHR41248">
    <property type="entry name" value="NORD PROTEIN"/>
    <property type="match status" value="1"/>
</dbReference>